<dbReference type="PANTHER" id="PTHR43825:SF1">
    <property type="entry name" value="TRANSKETOLASE-LIKE PYRIMIDINE-BINDING DOMAIN-CONTAINING PROTEIN"/>
    <property type="match status" value="1"/>
</dbReference>
<dbReference type="SUPFAM" id="SSF52518">
    <property type="entry name" value="Thiamin diphosphate-binding fold (THDP-binding)"/>
    <property type="match status" value="1"/>
</dbReference>
<dbReference type="SMART" id="SM00861">
    <property type="entry name" value="Transket_pyr"/>
    <property type="match status" value="1"/>
</dbReference>
<feature type="non-terminal residue" evidence="6">
    <location>
        <position position="125"/>
    </location>
</feature>
<evidence type="ECO:0000256" key="1">
    <source>
        <dbReference type="ARBA" id="ARBA00001964"/>
    </source>
</evidence>
<dbReference type="InterPro" id="IPR005475">
    <property type="entry name" value="Transketolase-like_Pyr-bd"/>
</dbReference>
<evidence type="ECO:0000256" key="2">
    <source>
        <dbReference type="ARBA" id="ARBA00007131"/>
    </source>
</evidence>
<feature type="domain" description="Transketolase-like pyrimidine-binding" evidence="5">
    <location>
        <begin position="6"/>
        <end position="125"/>
    </location>
</feature>
<evidence type="ECO:0000313" key="6">
    <source>
        <dbReference type="EMBL" id="SVB00386.1"/>
    </source>
</evidence>
<dbReference type="CDD" id="cd07033">
    <property type="entry name" value="TPP_PYR_DXS_TK_like"/>
    <property type="match status" value="1"/>
</dbReference>
<comment type="cofactor">
    <cofactor evidence="1">
        <name>thiamine diphosphate</name>
        <dbReference type="ChEBI" id="CHEBI:58937"/>
    </cofactor>
</comment>
<dbReference type="InterPro" id="IPR029061">
    <property type="entry name" value="THDP-binding"/>
</dbReference>
<name>A0A382AFW8_9ZZZZ</name>
<gene>
    <name evidence="6" type="ORF">METZ01_LOCUS153240</name>
</gene>
<dbReference type="InterPro" id="IPR051157">
    <property type="entry name" value="PDH/Transketolase"/>
</dbReference>
<dbReference type="PANTHER" id="PTHR43825">
    <property type="entry name" value="PYRUVATE DEHYDROGENASE E1 COMPONENT"/>
    <property type="match status" value="1"/>
</dbReference>
<dbReference type="EMBL" id="UINC01025218">
    <property type="protein sequence ID" value="SVB00386.1"/>
    <property type="molecule type" value="Genomic_DNA"/>
</dbReference>
<evidence type="ECO:0000256" key="3">
    <source>
        <dbReference type="ARBA" id="ARBA00023052"/>
    </source>
</evidence>
<organism evidence="6">
    <name type="scientific">marine metagenome</name>
    <dbReference type="NCBI Taxonomy" id="408172"/>
    <lineage>
        <taxon>unclassified sequences</taxon>
        <taxon>metagenomes</taxon>
        <taxon>ecological metagenomes</taxon>
    </lineage>
</organism>
<sequence>MGDEMVAQRDVFGQTLIEMIDTDPRVYVLDGDLANSTKADMVARQRPDRFLQMGIAEQNMMGVAAGMASCGLIPWLSSFAVFLVNRDLDQVRVVVAQPGLNVKIAGAYTGLLTGKTGKTHQDVSD</sequence>
<keyword evidence="4" id="KW-0812">Transmembrane</keyword>
<accession>A0A382AFW8</accession>
<keyword evidence="4" id="KW-0472">Membrane</keyword>
<evidence type="ECO:0000259" key="5">
    <source>
        <dbReference type="SMART" id="SM00861"/>
    </source>
</evidence>
<proteinExistence type="inferred from homology"/>
<comment type="similarity">
    <text evidence="2">Belongs to the transketolase family.</text>
</comment>
<evidence type="ECO:0000256" key="4">
    <source>
        <dbReference type="SAM" id="Phobius"/>
    </source>
</evidence>
<dbReference type="Gene3D" id="3.40.50.970">
    <property type="match status" value="1"/>
</dbReference>
<reference evidence="6" key="1">
    <citation type="submission" date="2018-05" db="EMBL/GenBank/DDBJ databases">
        <authorList>
            <person name="Lanie J.A."/>
            <person name="Ng W.-L."/>
            <person name="Kazmierczak K.M."/>
            <person name="Andrzejewski T.M."/>
            <person name="Davidsen T.M."/>
            <person name="Wayne K.J."/>
            <person name="Tettelin H."/>
            <person name="Glass J.I."/>
            <person name="Rusch D."/>
            <person name="Podicherti R."/>
            <person name="Tsui H.-C.T."/>
            <person name="Winkler M.E."/>
        </authorList>
    </citation>
    <scope>NUCLEOTIDE SEQUENCE</scope>
</reference>
<dbReference type="Pfam" id="PF02779">
    <property type="entry name" value="Transket_pyr"/>
    <property type="match status" value="1"/>
</dbReference>
<keyword evidence="3" id="KW-0786">Thiamine pyrophosphate</keyword>
<dbReference type="AlphaFoldDB" id="A0A382AFW8"/>
<keyword evidence="4" id="KW-1133">Transmembrane helix</keyword>
<feature type="transmembrane region" description="Helical" evidence="4">
    <location>
        <begin position="60"/>
        <end position="84"/>
    </location>
</feature>
<dbReference type="FunFam" id="3.40.50.970:FF:000129">
    <property type="entry name" value="Transketolase"/>
    <property type="match status" value="1"/>
</dbReference>
<protein>
    <recommendedName>
        <fullName evidence="5">Transketolase-like pyrimidine-binding domain-containing protein</fullName>
    </recommendedName>
</protein>